<dbReference type="AlphaFoldDB" id="A0A150HHF7"/>
<dbReference type="RefSeq" id="WP_005049071.1">
    <property type="nucleotide sequence ID" value="NZ_BAABEE010000001.1"/>
</dbReference>
<dbReference type="PATRIC" id="fig|36807.3.peg.576"/>
<sequence>MSAKQNRLTPDPVRQDAICMCATGGSCSSFAAGHAVHLIQSRLVSATPSEWVDAIAVHSTTDGTLTVLTLEGREIELWNGSGAAASVPQGAPVALHPRYHALHAGGRLYNVLVG</sequence>
<keyword evidence="2" id="KW-1185">Reference proteome</keyword>
<dbReference type="Proteomes" id="UP000075357">
    <property type="component" value="Unassembled WGS sequence"/>
</dbReference>
<name>A0A150HHF7_9MICO</name>
<protein>
    <submittedName>
        <fullName evidence="1">Uncharacterized protein</fullName>
    </submittedName>
</protein>
<dbReference type="STRING" id="36807.Mlaev_00557"/>
<accession>A0A150HHF7</accession>
<proteinExistence type="predicted"/>
<organism evidence="1 2">
    <name type="scientific">Microbacterium laevaniformans</name>
    <dbReference type="NCBI Taxonomy" id="36807"/>
    <lineage>
        <taxon>Bacteria</taxon>
        <taxon>Bacillati</taxon>
        <taxon>Actinomycetota</taxon>
        <taxon>Actinomycetes</taxon>
        <taxon>Micrococcales</taxon>
        <taxon>Microbacteriaceae</taxon>
        <taxon>Microbacterium</taxon>
    </lineage>
</organism>
<evidence type="ECO:0000313" key="1">
    <source>
        <dbReference type="EMBL" id="KXZ61559.1"/>
    </source>
</evidence>
<gene>
    <name evidence="1" type="ORF">Mlaev_00557</name>
</gene>
<reference evidence="1 2" key="1">
    <citation type="submission" date="2016-01" db="EMBL/GenBank/DDBJ databases">
        <title>Draft genome sequences of Microbacterium laevaniformans LCDC 91-0039 and the type strain of Microbacterium hominis LCDC 84-209.</title>
        <authorList>
            <person name="Bernier A.-M."/>
            <person name="Bernard K."/>
        </authorList>
    </citation>
    <scope>NUCLEOTIDE SEQUENCE [LARGE SCALE GENOMIC DNA]</scope>
    <source>
        <strain evidence="1 2">LCDC 91-0039</strain>
    </source>
</reference>
<comment type="caution">
    <text evidence="1">The sequence shown here is derived from an EMBL/GenBank/DDBJ whole genome shotgun (WGS) entry which is preliminary data.</text>
</comment>
<dbReference type="EMBL" id="LRAD01000017">
    <property type="protein sequence ID" value="KXZ61559.1"/>
    <property type="molecule type" value="Genomic_DNA"/>
</dbReference>
<dbReference type="PROSITE" id="PS51257">
    <property type="entry name" value="PROKAR_LIPOPROTEIN"/>
    <property type="match status" value="1"/>
</dbReference>
<evidence type="ECO:0000313" key="2">
    <source>
        <dbReference type="Proteomes" id="UP000075357"/>
    </source>
</evidence>